<evidence type="ECO:0000256" key="8">
    <source>
        <dbReference type="ARBA" id="ARBA00023136"/>
    </source>
</evidence>
<dbReference type="OMA" id="PNWNPIR"/>
<dbReference type="GO" id="GO:0071555">
    <property type="term" value="P:cell wall organization"/>
    <property type="evidence" value="ECO:0007669"/>
    <property type="project" value="UniProtKB-KW"/>
</dbReference>
<dbReference type="GO" id="GO:0006078">
    <property type="term" value="P:(1-&gt;6)-beta-D-glucan biosynthetic process"/>
    <property type="evidence" value="ECO:0007669"/>
    <property type="project" value="EnsemblFungi"/>
</dbReference>
<proteinExistence type="inferred from homology"/>
<dbReference type="GO" id="GO:0070072">
    <property type="term" value="P:vacuolar proton-transporting V-type ATPase complex assembly"/>
    <property type="evidence" value="ECO:0007669"/>
    <property type="project" value="EnsemblFungi"/>
</dbReference>
<reference evidence="12 13" key="1">
    <citation type="journal article" date="2011" name="Proc. Natl. Acad. Sci. U.S.A.">
        <title>Evolutionary erosion of yeast sex chromosomes by mating-type switching accidents.</title>
        <authorList>
            <person name="Gordon J.L."/>
            <person name="Armisen D."/>
            <person name="Proux-Wera E."/>
            <person name="Oheigeartaigh S.S."/>
            <person name="Byrne K.P."/>
            <person name="Wolfe K.H."/>
        </authorList>
    </citation>
    <scope>NUCLEOTIDE SEQUENCE [LARGE SCALE GENOMIC DNA]</scope>
    <source>
        <strain evidence="13">ATCC 24235 / CBS 4417 / NBRC 1672 / NRRL Y-8282 / UCD 70-5</strain>
    </source>
</reference>
<evidence type="ECO:0000256" key="4">
    <source>
        <dbReference type="ARBA" id="ARBA00022692"/>
    </source>
</evidence>
<feature type="compositionally biased region" description="Basic and acidic residues" evidence="10">
    <location>
        <begin position="309"/>
        <end position="338"/>
    </location>
</feature>
<evidence type="ECO:0000256" key="10">
    <source>
        <dbReference type="SAM" id="MobiDB-lite"/>
    </source>
</evidence>
<dbReference type="InterPro" id="IPR037654">
    <property type="entry name" value="Big1"/>
</dbReference>
<dbReference type="RefSeq" id="XP_003686801.1">
    <property type="nucleotide sequence ID" value="XM_003686753.1"/>
</dbReference>
<evidence type="ECO:0000256" key="11">
    <source>
        <dbReference type="SAM" id="SignalP"/>
    </source>
</evidence>
<gene>
    <name evidence="12" type="primary">TPHA0H01610</name>
    <name evidence="12" type="ordered locus">TPHA_0H01610</name>
</gene>
<keyword evidence="13" id="KW-1185">Reference proteome</keyword>
<dbReference type="Proteomes" id="UP000005666">
    <property type="component" value="Chromosome 8"/>
</dbReference>
<dbReference type="KEGG" id="tpf:TPHA_0H01610"/>
<evidence type="ECO:0000256" key="2">
    <source>
        <dbReference type="ARBA" id="ARBA00008203"/>
    </source>
</evidence>
<feature type="region of interest" description="Disordered" evidence="10">
    <location>
        <begin position="309"/>
        <end position="351"/>
    </location>
</feature>
<feature type="signal peptide" evidence="11">
    <location>
        <begin position="1"/>
        <end position="19"/>
    </location>
</feature>
<keyword evidence="9" id="KW-0961">Cell wall biogenesis/degradation</keyword>
<dbReference type="eggNOG" id="ENOG502RXHV">
    <property type="taxonomic scope" value="Eukaryota"/>
</dbReference>
<dbReference type="HOGENOM" id="CLU_067894_0_0_1"/>
<name>G8BX63_TETPH</name>
<evidence type="ECO:0000313" key="12">
    <source>
        <dbReference type="EMBL" id="CCE64367.1"/>
    </source>
</evidence>
<keyword evidence="5 11" id="KW-0732">Signal</keyword>
<accession>G8BX63</accession>
<dbReference type="PANTHER" id="PTHR28285:SF1">
    <property type="entry name" value="PROTEIN BIG1"/>
    <property type="match status" value="1"/>
</dbReference>
<dbReference type="PANTHER" id="PTHR28285">
    <property type="entry name" value="PROTEIN BIG1"/>
    <property type="match status" value="1"/>
</dbReference>
<feature type="chain" id="PRO_5003508667" description="Protein BIG1" evidence="11">
    <location>
        <begin position="20"/>
        <end position="351"/>
    </location>
</feature>
<keyword evidence="7" id="KW-1133">Transmembrane helix</keyword>
<evidence type="ECO:0000256" key="6">
    <source>
        <dbReference type="ARBA" id="ARBA00022824"/>
    </source>
</evidence>
<evidence type="ECO:0000256" key="1">
    <source>
        <dbReference type="ARBA" id="ARBA00004115"/>
    </source>
</evidence>
<dbReference type="OrthoDB" id="9985059at2759"/>
<comment type="similarity">
    <text evidence="2">Belongs to the BIG1 family.</text>
</comment>
<dbReference type="GO" id="GO:0005789">
    <property type="term" value="C:endoplasmic reticulum membrane"/>
    <property type="evidence" value="ECO:0007669"/>
    <property type="project" value="UniProtKB-SubCell"/>
</dbReference>
<evidence type="ECO:0000256" key="5">
    <source>
        <dbReference type="ARBA" id="ARBA00022729"/>
    </source>
</evidence>
<keyword evidence="8" id="KW-0472">Membrane</keyword>
<dbReference type="GeneID" id="11533875"/>
<comment type="subcellular location">
    <subcellularLocation>
        <location evidence="1">Endoplasmic reticulum membrane</location>
        <topology evidence="1">Single-pass type I membrane protein</topology>
    </subcellularLocation>
</comment>
<evidence type="ECO:0000256" key="9">
    <source>
        <dbReference type="ARBA" id="ARBA00023316"/>
    </source>
</evidence>
<dbReference type="GO" id="GO:0009272">
    <property type="term" value="P:fungal-type cell wall biogenesis"/>
    <property type="evidence" value="ECO:0007669"/>
    <property type="project" value="TreeGrafter"/>
</dbReference>
<evidence type="ECO:0000256" key="7">
    <source>
        <dbReference type="ARBA" id="ARBA00022989"/>
    </source>
</evidence>
<dbReference type="STRING" id="1071381.G8BX63"/>
<organism evidence="12 13">
    <name type="scientific">Tetrapisispora phaffii (strain ATCC 24235 / CBS 4417 / NBRC 1672 / NRRL Y-8282 / UCD 70-5)</name>
    <name type="common">Yeast</name>
    <name type="synonym">Fabospora phaffii</name>
    <dbReference type="NCBI Taxonomy" id="1071381"/>
    <lineage>
        <taxon>Eukaryota</taxon>
        <taxon>Fungi</taxon>
        <taxon>Dikarya</taxon>
        <taxon>Ascomycota</taxon>
        <taxon>Saccharomycotina</taxon>
        <taxon>Saccharomycetes</taxon>
        <taxon>Saccharomycetales</taxon>
        <taxon>Saccharomycetaceae</taxon>
        <taxon>Tetrapisispora</taxon>
    </lineage>
</organism>
<keyword evidence="4" id="KW-0812">Transmembrane</keyword>
<evidence type="ECO:0000313" key="13">
    <source>
        <dbReference type="Proteomes" id="UP000005666"/>
    </source>
</evidence>
<protein>
    <recommendedName>
        <fullName evidence="3">Protein BIG1</fullName>
    </recommendedName>
</protein>
<evidence type="ECO:0000256" key="3">
    <source>
        <dbReference type="ARBA" id="ARBA00022089"/>
    </source>
</evidence>
<dbReference type="AlphaFoldDB" id="G8BX63"/>
<keyword evidence="6" id="KW-0256">Endoplasmic reticulum</keyword>
<sequence>MYKLWVTLYLSLFSLIAHASNDFLPQTDVPALIFAQKLVLDLPNLPDRYEQIQILPKTSFMSLVGDIIDSCSFDAFIFINQPHLRKSDFPNYSNSFVSLRNYLTQSSTAFRFEKVELLDNSTFELFAQDLEDVCSIKEFVKVTEKEDYVFTPYLDTEKRIIRVDLPELPENTENEPFLRSNQIFENDKLVRSILGKIPSPYYAVVYTSLNPGNIATHDNASPIRIFSDIFKKGKFYKRDLTKNNRKFDAPPSVHNYKPKFDKMSDSYVTVFDKEFIEKHLPTLKTIVTVFTLFLMQQLIQFFQSNKTSNKFDEKPKKKQVTKKESKRNVMEPKNHEIEIVEENVEVEPNTE</sequence>
<dbReference type="EMBL" id="HE612863">
    <property type="protein sequence ID" value="CCE64367.1"/>
    <property type="molecule type" value="Genomic_DNA"/>
</dbReference>
<feature type="compositionally biased region" description="Acidic residues" evidence="10">
    <location>
        <begin position="339"/>
        <end position="351"/>
    </location>
</feature>